<proteinExistence type="predicted"/>
<reference evidence="2 3" key="1">
    <citation type="submission" date="2018-11" db="EMBL/GenBank/DDBJ databases">
        <authorList>
            <consortium name="Pathogen Informatics"/>
        </authorList>
    </citation>
    <scope>NUCLEOTIDE SEQUENCE [LARGE SCALE GENOMIC DNA]</scope>
</reference>
<dbReference type="EMBL" id="UZAH01027951">
    <property type="protein sequence ID" value="VDO96439.1"/>
    <property type="molecule type" value="Genomic_DNA"/>
</dbReference>
<accession>A0A3P8A078</accession>
<feature type="transmembrane region" description="Helical" evidence="1">
    <location>
        <begin position="147"/>
        <end position="174"/>
    </location>
</feature>
<reference evidence="4" key="2">
    <citation type="submission" date="2019-09" db="UniProtKB">
        <authorList>
            <consortium name="WormBaseParasite"/>
        </authorList>
    </citation>
    <scope>IDENTIFICATION</scope>
</reference>
<protein>
    <submittedName>
        <fullName evidence="2 4">Uncharacterized protein</fullName>
    </submittedName>
</protein>
<evidence type="ECO:0000313" key="2">
    <source>
        <dbReference type="EMBL" id="VDO96439.1"/>
    </source>
</evidence>
<keyword evidence="1" id="KW-0472">Membrane</keyword>
<evidence type="ECO:0000313" key="4">
    <source>
        <dbReference type="WBParaSite" id="HPBE_0001351301-mRNA-1"/>
    </source>
</evidence>
<dbReference type="Proteomes" id="UP000050761">
    <property type="component" value="Unassembled WGS sequence"/>
</dbReference>
<dbReference type="WBParaSite" id="HPBE_0001351301-mRNA-1">
    <property type="protein sequence ID" value="HPBE_0001351301-mRNA-1"/>
    <property type="gene ID" value="HPBE_0001351301"/>
</dbReference>
<keyword evidence="1" id="KW-0812">Transmembrane</keyword>
<dbReference type="AlphaFoldDB" id="A0A183FY27"/>
<gene>
    <name evidence="2" type="ORF">HPBE_LOCUS13514</name>
</gene>
<accession>A0A183FY27</accession>
<feature type="transmembrane region" description="Helical" evidence="1">
    <location>
        <begin position="80"/>
        <end position="99"/>
    </location>
</feature>
<sequence length="184" mass="18067">MALGGLVDRVAVGDLELGEVGLDIEVPDFKVPAVVIRIVVGGNVVVPLVESFVGFAAVVFMTIRAGANVAGPEMAVEADLLVFGVVVVGLGSVGLGVNVDGLGKGLGVDTVAVDLVGLGADVAAVGGVVDLGADVIEVDLMDRRVDVVAGGLVGLGVDVVGVVALGASLGGVVVDRRLKAPVAK</sequence>
<name>A0A183FY27_HELPZ</name>
<organism evidence="3 4">
    <name type="scientific">Heligmosomoides polygyrus</name>
    <name type="common">Parasitic roundworm</name>
    <dbReference type="NCBI Taxonomy" id="6339"/>
    <lineage>
        <taxon>Eukaryota</taxon>
        <taxon>Metazoa</taxon>
        <taxon>Ecdysozoa</taxon>
        <taxon>Nematoda</taxon>
        <taxon>Chromadorea</taxon>
        <taxon>Rhabditida</taxon>
        <taxon>Rhabditina</taxon>
        <taxon>Rhabditomorpha</taxon>
        <taxon>Strongyloidea</taxon>
        <taxon>Heligmosomidae</taxon>
        <taxon>Heligmosomoides</taxon>
    </lineage>
</organism>
<keyword evidence="3" id="KW-1185">Reference proteome</keyword>
<evidence type="ECO:0000313" key="3">
    <source>
        <dbReference type="Proteomes" id="UP000050761"/>
    </source>
</evidence>
<feature type="transmembrane region" description="Helical" evidence="1">
    <location>
        <begin position="34"/>
        <end position="60"/>
    </location>
</feature>
<keyword evidence="1" id="KW-1133">Transmembrane helix</keyword>
<evidence type="ECO:0000256" key="1">
    <source>
        <dbReference type="SAM" id="Phobius"/>
    </source>
</evidence>